<dbReference type="AlphaFoldDB" id="A0AAP0DJW5"/>
<dbReference type="PANTHER" id="PTHR31569:SF4">
    <property type="entry name" value="SWIM-TYPE DOMAIN-CONTAINING PROTEIN"/>
    <property type="match status" value="1"/>
</dbReference>
<dbReference type="PANTHER" id="PTHR31569">
    <property type="entry name" value="SWIM-TYPE DOMAIN-CONTAINING PROTEIN"/>
    <property type="match status" value="1"/>
</dbReference>
<name>A0AAP0DJW5_9ASTR</name>
<evidence type="ECO:0008006" key="4">
    <source>
        <dbReference type="Google" id="ProtNLM"/>
    </source>
</evidence>
<sequence length="357" mass="40761">MTVMNSWRIRTGVMTPKTVGHSINLNSDGTETGDESDEDPETVSYATNRAFASREDLQKWAKDRGRKYGFAIVIGRSRANESVELLCDRGPKRPSTTKVKNTGTIKNDCAFKLVGRYSGRSDCWSLEEICNTTFVAEKWKKNYVKAGMPRSGSIYRITGWCPTKISLLLVGVTVASTFGQHTTNRVEGQHANLKDHIKGMNNMLDGIMRLVDRVVRTQEIEISKTFEGSGIKLYNSHNHELYKNLHYKVTTESLRLITREEKNLKKLRKAGATCGHQLFTSMGLPCACRLEQYIKKGQRISLASIHQFWRKFSFDPEYSEDVEPSLDEQFEDIKREFASHNPQVKKSFLQKIKCDNW</sequence>
<dbReference type="InterPro" id="IPR052579">
    <property type="entry name" value="Zinc_finger_SWIM"/>
</dbReference>
<evidence type="ECO:0000256" key="1">
    <source>
        <dbReference type="SAM" id="MobiDB-lite"/>
    </source>
</evidence>
<keyword evidence="3" id="KW-1185">Reference proteome</keyword>
<protein>
    <recommendedName>
        <fullName evidence="4">Protein FAR1-RELATED SEQUENCE</fullName>
    </recommendedName>
</protein>
<gene>
    <name evidence="2" type="ORF">SSX86_006638</name>
</gene>
<reference evidence="2 3" key="1">
    <citation type="submission" date="2024-04" db="EMBL/GenBank/DDBJ databases">
        <title>The reference genome of an endangered Asteraceae, Deinandra increscens subsp. villosa, native to the Central Coast of California.</title>
        <authorList>
            <person name="Guilliams M."/>
            <person name="Hasenstab-Lehman K."/>
            <person name="Meyer R."/>
            <person name="Mcevoy S."/>
        </authorList>
    </citation>
    <scope>NUCLEOTIDE SEQUENCE [LARGE SCALE GENOMIC DNA]</scope>
    <source>
        <tissue evidence="2">Leaf</tissue>
    </source>
</reference>
<evidence type="ECO:0000313" key="3">
    <source>
        <dbReference type="Proteomes" id="UP001408789"/>
    </source>
</evidence>
<dbReference type="EMBL" id="JBCNJP010000008">
    <property type="protein sequence ID" value="KAK9074042.1"/>
    <property type="molecule type" value="Genomic_DNA"/>
</dbReference>
<feature type="compositionally biased region" description="Acidic residues" evidence="1">
    <location>
        <begin position="31"/>
        <end position="41"/>
    </location>
</feature>
<organism evidence="2 3">
    <name type="scientific">Deinandra increscens subsp. villosa</name>
    <dbReference type="NCBI Taxonomy" id="3103831"/>
    <lineage>
        <taxon>Eukaryota</taxon>
        <taxon>Viridiplantae</taxon>
        <taxon>Streptophyta</taxon>
        <taxon>Embryophyta</taxon>
        <taxon>Tracheophyta</taxon>
        <taxon>Spermatophyta</taxon>
        <taxon>Magnoliopsida</taxon>
        <taxon>eudicotyledons</taxon>
        <taxon>Gunneridae</taxon>
        <taxon>Pentapetalae</taxon>
        <taxon>asterids</taxon>
        <taxon>campanulids</taxon>
        <taxon>Asterales</taxon>
        <taxon>Asteraceae</taxon>
        <taxon>Asteroideae</taxon>
        <taxon>Heliantheae alliance</taxon>
        <taxon>Madieae</taxon>
        <taxon>Madiinae</taxon>
        <taxon>Deinandra</taxon>
    </lineage>
</organism>
<proteinExistence type="predicted"/>
<evidence type="ECO:0000313" key="2">
    <source>
        <dbReference type="EMBL" id="KAK9074042.1"/>
    </source>
</evidence>
<accession>A0AAP0DJW5</accession>
<comment type="caution">
    <text evidence="2">The sequence shown here is derived from an EMBL/GenBank/DDBJ whole genome shotgun (WGS) entry which is preliminary data.</text>
</comment>
<feature type="region of interest" description="Disordered" evidence="1">
    <location>
        <begin position="18"/>
        <end position="41"/>
    </location>
</feature>
<dbReference type="Proteomes" id="UP001408789">
    <property type="component" value="Unassembled WGS sequence"/>
</dbReference>